<gene>
    <name evidence="1" type="ORF">IEO21_09217</name>
</gene>
<dbReference type="Proteomes" id="UP000639403">
    <property type="component" value="Unassembled WGS sequence"/>
</dbReference>
<sequence length="43" mass="4932">MRHRSSSVMSSHMGRRFMMANGETQRMWEQTCELSTPSSAPTL</sequence>
<evidence type="ECO:0000313" key="1">
    <source>
        <dbReference type="EMBL" id="KAF9805034.1"/>
    </source>
</evidence>
<organism evidence="1 2">
    <name type="scientific">Rhodonia placenta</name>
    <dbReference type="NCBI Taxonomy" id="104341"/>
    <lineage>
        <taxon>Eukaryota</taxon>
        <taxon>Fungi</taxon>
        <taxon>Dikarya</taxon>
        <taxon>Basidiomycota</taxon>
        <taxon>Agaricomycotina</taxon>
        <taxon>Agaricomycetes</taxon>
        <taxon>Polyporales</taxon>
        <taxon>Adustoporiaceae</taxon>
        <taxon>Rhodonia</taxon>
    </lineage>
</organism>
<protein>
    <submittedName>
        <fullName evidence="1">Uncharacterized protein</fullName>
    </submittedName>
</protein>
<dbReference type="AlphaFoldDB" id="A0A8H7TY31"/>
<evidence type="ECO:0000313" key="2">
    <source>
        <dbReference type="Proteomes" id="UP000639403"/>
    </source>
</evidence>
<comment type="caution">
    <text evidence="1">The sequence shown here is derived from an EMBL/GenBank/DDBJ whole genome shotgun (WGS) entry which is preliminary data.</text>
</comment>
<reference evidence="1" key="1">
    <citation type="submission" date="2020-11" db="EMBL/GenBank/DDBJ databases">
        <authorList>
            <person name="Koelle M."/>
            <person name="Horta M.A.C."/>
            <person name="Nowrousian M."/>
            <person name="Ohm R.A."/>
            <person name="Benz P."/>
            <person name="Pilgard A."/>
        </authorList>
    </citation>
    <scope>NUCLEOTIDE SEQUENCE</scope>
    <source>
        <strain evidence="1">FPRL280</strain>
    </source>
</reference>
<reference evidence="1" key="2">
    <citation type="journal article" name="Front. Microbiol.">
        <title>Degradative Capacity of Two Strains of Rhodonia placenta: From Phenotype to Genotype.</title>
        <authorList>
            <person name="Kolle M."/>
            <person name="Horta M.A.C."/>
            <person name="Nowrousian M."/>
            <person name="Ohm R.A."/>
            <person name="Benz J.P."/>
            <person name="Pilgard A."/>
        </authorList>
    </citation>
    <scope>NUCLEOTIDE SEQUENCE</scope>
    <source>
        <strain evidence="1">FPRL280</strain>
    </source>
</reference>
<accession>A0A8H7TY31</accession>
<proteinExistence type="predicted"/>
<name>A0A8H7TY31_9APHY</name>
<dbReference type="EMBL" id="JADOXO010000409">
    <property type="protein sequence ID" value="KAF9805034.1"/>
    <property type="molecule type" value="Genomic_DNA"/>
</dbReference>